<proteinExistence type="predicted"/>
<sequence>MRNSDYYLPAIALGIAFVVKLPALRRGWRDPLVRSAHFLLFTAGVCFFFAAPPTIVTVNDLTGIPNFSGPLVYSIMCAFSCACLVLIVNWRGGPPETIRRHSRRWIAGYTAVIVALPVFFALGDAPVERLRDLDTYYATTPFLREMIVTYLVAHITSAAVTTALCLSWARQVQRWLRAGLVVLVIGFVLNLVFGIAKLSAVIGRWSGRDWDALSTTVAPPIVAAGGLIVTFGFLLPLLGPQISGLVRCWVNYARLGVLWRLLRTPGKRRVLPRIPWWSDPDMRLAVRETAIHDELLDLQPYFDDLVRQRAYDRAIESRLPEEDADVVGAAAMVVAAVDARSRGPLRGSEEASAAGALALTSILSSERERLVHLSRAVESPLVAPVTAARQFAASPESSSS</sequence>
<accession>A0ABY8K8H3</accession>
<feature type="transmembrane region" description="Helical" evidence="1">
    <location>
        <begin position="217"/>
        <end position="238"/>
    </location>
</feature>
<dbReference type="InterPro" id="IPR050039">
    <property type="entry name" value="MAB_1171c-like"/>
</dbReference>
<feature type="transmembrane region" description="Helical" evidence="1">
    <location>
        <begin position="6"/>
        <end position="24"/>
    </location>
</feature>
<gene>
    <name evidence="3" type="ORF">PYS65_25120</name>
</gene>
<keyword evidence="4" id="KW-1185">Reference proteome</keyword>
<dbReference type="RefSeq" id="WP_279336202.1">
    <property type="nucleotide sequence ID" value="NZ_CP121682.1"/>
</dbReference>
<name>A0ABY8K8H3_9ACTN</name>
<evidence type="ECO:0000256" key="1">
    <source>
        <dbReference type="SAM" id="Phobius"/>
    </source>
</evidence>
<evidence type="ECO:0000313" key="4">
    <source>
        <dbReference type="Proteomes" id="UP001216440"/>
    </source>
</evidence>
<feature type="transmembrane region" description="Helical" evidence="1">
    <location>
        <begin position="71"/>
        <end position="93"/>
    </location>
</feature>
<dbReference type="InterPro" id="IPR046675">
    <property type="entry name" value="DUF6545"/>
</dbReference>
<feature type="transmembrane region" description="Helical" evidence="1">
    <location>
        <begin position="36"/>
        <end position="59"/>
    </location>
</feature>
<evidence type="ECO:0000259" key="2">
    <source>
        <dbReference type="Pfam" id="PF20182"/>
    </source>
</evidence>
<feature type="transmembrane region" description="Helical" evidence="1">
    <location>
        <begin position="105"/>
        <end position="127"/>
    </location>
</feature>
<dbReference type="Pfam" id="PF20182">
    <property type="entry name" value="DUF6545"/>
    <property type="match status" value="1"/>
</dbReference>
<dbReference type="Proteomes" id="UP001216440">
    <property type="component" value="Chromosome"/>
</dbReference>
<keyword evidence="1" id="KW-0472">Membrane</keyword>
<dbReference type="NCBIfam" id="NF042915">
    <property type="entry name" value="MAB_1171c_fam"/>
    <property type="match status" value="1"/>
</dbReference>
<keyword evidence="1" id="KW-1133">Transmembrane helix</keyword>
<keyword evidence="1" id="KW-0812">Transmembrane</keyword>
<dbReference type="EMBL" id="CP121682">
    <property type="protein sequence ID" value="WGD43150.1"/>
    <property type="molecule type" value="Genomic_DNA"/>
</dbReference>
<feature type="transmembrane region" description="Helical" evidence="1">
    <location>
        <begin position="180"/>
        <end position="205"/>
    </location>
</feature>
<feature type="transmembrane region" description="Helical" evidence="1">
    <location>
        <begin position="147"/>
        <end position="168"/>
    </location>
</feature>
<evidence type="ECO:0000313" key="3">
    <source>
        <dbReference type="EMBL" id="WGD43150.1"/>
    </source>
</evidence>
<reference evidence="3 4" key="1">
    <citation type="submission" date="2023-03" db="EMBL/GenBank/DDBJ databases">
        <authorList>
            <person name="Mo P."/>
        </authorList>
    </citation>
    <scope>NUCLEOTIDE SEQUENCE [LARGE SCALE GENOMIC DNA]</scope>
    <source>
        <strain evidence="3 4">HUAS 5</strain>
    </source>
</reference>
<feature type="domain" description="DUF6545" evidence="2">
    <location>
        <begin position="247"/>
        <end position="377"/>
    </location>
</feature>
<organism evidence="3 4">
    <name type="scientific">Streptomyces cathayae</name>
    <dbReference type="NCBI Taxonomy" id="3031124"/>
    <lineage>
        <taxon>Bacteria</taxon>
        <taxon>Bacillati</taxon>
        <taxon>Actinomycetota</taxon>
        <taxon>Actinomycetes</taxon>
        <taxon>Kitasatosporales</taxon>
        <taxon>Streptomycetaceae</taxon>
        <taxon>Streptomyces</taxon>
    </lineage>
</organism>
<protein>
    <recommendedName>
        <fullName evidence="2">DUF6545 domain-containing protein</fullName>
    </recommendedName>
</protein>